<dbReference type="InterPro" id="IPR036388">
    <property type="entry name" value="WH-like_DNA-bd_sf"/>
</dbReference>
<dbReference type="Gene3D" id="1.10.10.10">
    <property type="entry name" value="Winged helix-like DNA-binding domain superfamily/Winged helix DNA-binding domain"/>
    <property type="match status" value="1"/>
</dbReference>
<dbReference type="SMART" id="SM00418">
    <property type="entry name" value="HTH_ARSR"/>
    <property type="match status" value="1"/>
</dbReference>
<sequence length="92" mass="10454">MDIKNVKTLERVFKGVGNHNRIRILLLISEKPAITLDEIVKVMKANYYTIAEHVNRLKSAGLIIKKYQGRFVGHSLSPYGEKMVKILKGFIG</sequence>
<dbReference type="SUPFAM" id="SSF46785">
    <property type="entry name" value="Winged helix' DNA-binding domain"/>
    <property type="match status" value="1"/>
</dbReference>
<dbReference type="Pfam" id="PF13412">
    <property type="entry name" value="HTH_24"/>
    <property type="match status" value="1"/>
</dbReference>
<dbReference type="Proteomes" id="UP000178583">
    <property type="component" value="Unassembled WGS sequence"/>
</dbReference>
<proteinExistence type="predicted"/>
<name>A0A1F5EDZ5_9BACT</name>
<dbReference type="PRINTS" id="PR00778">
    <property type="entry name" value="HTHARSR"/>
</dbReference>
<organism evidence="2 3">
    <name type="scientific">Candidatus Berkelbacteria bacterium RIFOXYA2_FULL_43_10</name>
    <dbReference type="NCBI Taxonomy" id="1797472"/>
    <lineage>
        <taxon>Bacteria</taxon>
        <taxon>Candidatus Berkelbacteria</taxon>
    </lineage>
</organism>
<dbReference type="PROSITE" id="PS50987">
    <property type="entry name" value="HTH_ARSR_2"/>
    <property type="match status" value="1"/>
</dbReference>
<gene>
    <name evidence="2" type="ORF">A2215_03135</name>
</gene>
<protein>
    <recommendedName>
        <fullName evidence="1">HTH arsR-type domain-containing protein</fullName>
    </recommendedName>
</protein>
<dbReference type="InterPro" id="IPR001845">
    <property type="entry name" value="HTH_ArsR_DNA-bd_dom"/>
</dbReference>
<comment type="caution">
    <text evidence="2">The sequence shown here is derived from an EMBL/GenBank/DDBJ whole genome shotgun (WGS) entry which is preliminary data.</text>
</comment>
<dbReference type="EMBL" id="MEZY01000009">
    <property type="protein sequence ID" value="OGD65585.1"/>
    <property type="molecule type" value="Genomic_DNA"/>
</dbReference>
<evidence type="ECO:0000259" key="1">
    <source>
        <dbReference type="PROSITE" id="PS50987"/>
    </source>
</evidence>
<dbReference type="AlphaFoldDB" id="A0A1F5EDZ5"/>
<dbReference type="STRING" id="1797472.A2215_03135"/>
<evidence type="ECO:0000313" key="3">
    <source>
        <dbReference type="Proteomes" id="UP000178583"/>
    </source>
</evidence>
<dbReference type="CDD" id="cd00090">
    <property type="entry name" value="HTH_ARSR"/>
    <property type="match status" value="1"/>
</dbReference>
<feature type="domain" description="HTH arsR-type" evidence="1">
    <location>
        <begin position="1"/>
        <end position="92"/>
    </location>
</feature>
<dbReference type="InterPro" id="IPR036390">
    <property type="entry name" value="WH_DNA-bd_sf"/>
</dbReference>
<dbReference type="GO" id="GO:0003700">
    <property type="term" value="F:DNA-binding transcription factor activity"/>
    <property type="evidence" value="ECO:0007669"/>
    <property type="project" value="InterPro"/>
</dbReference>
<reference evidence="2 3" key="1">
    <citation type="journal article" date="2016" name="Nat. Commun.">
        <title>Thousands of microbial genomes shed light on interconnected biogeochemical processes in an aquifer system.</title>
        <authorList>
            <person name="Anantharaman K."/>
            <person name="Brown C.T."/>
            <person name="Hug L.A."/>
            <person name="Sharon I."/>
            <person name="Castelle C.J."/>
            <person name="Probst A.J."/>
            <person name="Thomas B.C."/>
            <person name="Singh A."/>
            <person name="Wilkins M.J."/>
            <person name="Karaoz U."/>
            <person name="Brodie E.L."/>
            <person name="Williams K.H."/>
            <person name="Hubbard S.S."/>
            <person name="Banfield J.F."/>
        </authorList>
    </citation>
    <scope>NUCLEOTIDE SEQUENCE [LARGE SCALE GENOMIC DNA]</scope>
</reference>
<evidence type="ECO:0000313" key="2">
    <source>
        <dbReference type="EMBL" id="OGD65585.1"/>
    </source>
</evidence>
<dbReference type="InterPro" id="IPR011991">
    <property type="entry name" value="ArsR-like_HTH"/>
</dbReference>
<accession>A0A1F5EDZ5</accession>